<dbReference type="Proteomes" id="UP000253772">
    <property type="component" value="Chromosome c2"/>
</dbReference>
<dbReference type="SMART" id="SM01027">
    <property type="entry name" value="Beta-Casp"/>
    <property type="match status" value="1"/>
</dbReference>
<dbReference type="Pfam" id="PF10996">
    <property type="entry name" value="Beta-Casp"/>
    <property type="match status" value="1"/>
</dbReference>
<dbReference type="InterPro" id="IPR022712">
    <property type="entry name" value="Beta_Casp"/>
</dbReference>
<evidence type="ECO:0000256" key="1">
    <source>
        <dbReference type="ARBA" id="ARBA00022801"/>
    </source>
</evidence>
<dbReference type="SMART" id="SM00849">
    <property type="entry name" value="Lactamase_B"/>
    <property type="match status" value="1"/>
</dbReference>
<dbReference type="InterPro" id="IPR001279">
    <property type="entry name" value="Metallo-B-lactamas"/>
</dbReference>
<dbReference type="PANTHER" id="PTHR11203">
    <property type="entry name" value="CLEAVAGE AND POLYADENYLATION SPECIFICITY FACTOR FAMILY MEMBER"/>
    <property type="match status" value="1"/>
</dbReference>
<organism evidence="2 3">
    <name type="scientific">Cupriavidus metallidurans</name>
    <dbReference type="NCBI Taxonomy" id="119219"/>
    <lineage>
        <taxon>Bacteria</taxon>
        <taxon>Pseudomonadati</taxon>
        <taxon>Pseudomonadota</taxon>
        <taxon>Betaproteobacteria</taxon>
        <taxon>Burkholderiales</taxon>
        <taxon>Burkholderiaceae</taxon>
        <taxon>Cupriavidus</taxon>
    </lineage>
</organism>
<protein>
    <submittedName>
        <fullName evidence="2">MBL fold metallo-hydrolase</fullName>
    </submittedName>
</protein>
<dbReference type="AlphaFoldDB" id="A0A2L0X366"/>
<dbReference type="Pfam" id="PF07521">
    <property type="entry name" value="RMMBL"/>
    <property type="match status" value="1"/>
</dbReference>
<dbReference type="EMBL" id="CP037901">
    <property type="protein sequence ID" value="QBP12478.1"/>
    <property type="molecule type" value="Genomic_DNA"/>
</dbReference>
<proteinExistence type="predicted"/>
<accession>A0A2L0X366</accession>
<sequence>MHIQFLGATDTVTGSRFLLDTGEARVLIDCGLFQGYKSLRLRNWDRFPISPDSLDAVVLTHAHIDHSGYLPLLVKRGYKGRVHCTTGTAELCGLLLPDSAHLAEEDANYANRKGYSRHQPALPLYTVADAMHALEHLKPAPYSKRVTIARGVEAEFHRAGHILGSSSVTIHAKGRRILFSGDLGPQDDMLMRPPEPPTAADYLIVESTYGDRLHPEGDPIELLADIIRKTVARGGSVIIPVFAVGRAQLLLYCLYRLRQRRRFPDVPIYLNSPMAIEATRILTEHTDELRIDPETCAAACSVAIPTRSMEESIRINRVDQPKIILAGSGMLTGGRVVHHLESFGQDPRSTFLLVGFQAAGTRGAALASGQRTLRMHGREVELRASVEQIRHFSAHADADGLMDWMSAIGTPPRQTFIVHGEPGAADALRQRIEHSLRWGVTMPEYRGIYRLD</sequence>
<dbReference type="CDD" id="cd16295">
    <property type="entry name" value="TTHA0252-CPSF-like_MBL-fold"/>
    <property type="match status" value="1"/>
</dbReference>
<dbReference type="RefSeq" id="WP_017514205.1">
    <property type="nucleotide sequence ID" value="NZ_CP026544.1"/>
</dbReference>
<dbReference type="OrthoDB" id="9803916at2"/>
<dbReference type="GO" id="GO:0016787">
    <property type="term" value="F:hydrolase activity"/>
    <property type="evidence" value="ECO:0007669"/>
    <property type="project" value="UniProtKB-KW"/>
</dbReference>
<dbReference type="GO" id="GO:0004521">
    <property type="term" value="F:RNA endonuclease activity"/>
    <property type="evidence" value="ECO:0007669"/>
    <property type="project" value="TreeGrafter"/>
</dbReference>
<dbReference type="Pfam" id="PF00753">
    <property type="entry name" value="Lactamase_B"/>
    <property type="match status" value="1"/>
</dbReference>
<evidence type="ECO:0000313" key="3">
    <source>
        <dbReference type="Proteomes" id="UP000253772"/>
    </source>
</evidence>
<evidence type="ECO:0000313" key="2">
    <source>
        <dbReference type="EMBL" id="QBP12478.1"/>
    </source>
</evidence>
<dbReference type="Gene3D" id="3.40.50.10890">
    <property type="match status" value="1"/>
</dbReference>
<dbReference type="PANTHER" id="PTHR11203:SF37">
    <property type="entry name" value="INTEGRATOR COMPLEX SUBUNIT 11"/>
    <property type="match status" value="1"/>
</dbReference>
<dbReference type="InterPro" id="IPR011108">
    <property type="entry name" value="RMMBL"/>
</dbReference>
<dbReference type="InterPro" id="IPR036866">
    <property type="entry name" value="RibonucZ/Hydroxyglut_hydro"/>
</dbReference>
<dbReference type="InterPro" id="IPR050698">
    <property type="entry name" value="MBL"/>
</dbReference>
<reference evidence="2 3" key="1">
    <citation type="submission" date="2019-03" db="EMBL/GenBank/DDBJ databases">
        <title>Comparative insights into the high quality Complete genome sequence of highly metal resistant Cupriavidus metallidurans strain BS1 isolated from a gold-copper mine.</title>
        <authorList>
            <person name="Mazhar H.S."/>
            <person name="Rensing C."/>
        </authorList>
    </citation>
    <scope>NUCLEOTIDE SEQUENCE [LARGE SCALE GENOMIC DNA]</scope>
    <source>
        <strain evidence="2 3">BS1</strain>
    </source>
</reference>
<dbReference type="Gene3D" id="3.60.15.10">
    <property type="entry name" value="Ribonuclease Z/Hydroxyacylglutathione hydrolase-like"/>
    <property type="match status" value="1"/>
</dbReference>
<gene>
    <name evidence="2" type="ORF">DDF84_022365</name>
</gene>
<name>A0A2L0X366_9BURK</name>
<keyword evidence="1 2" id="KW-0378">Hydrolase</keyword>
<dbReference type="SUPFAM" id="SSF56281">
    <property type="entry name" value="Metallo-hydrolase/oxidoreductase"/>
    <property type="match status" value="1"/>
</dbReference>